<proteinExistence type="predicted"/>
<dbReference type="AlphaFoldDB" id="A0A154V3Z7"/>
<reference evidence="2 3" key="1">
    <citation type="submission" date="2016-01" db="EMBL/GenBank/DDBJ databases">
        <title>Draft genome sequence of Clavibacter michiganensis subsp. tessellarius DOAB 609.</title>
        <authorList>
            <person name="Tambong J.T."/>
        </authorList>
    </citation>
    <scope>NUCLEOTIDE SEQUENCE [LARGE SCALE GENOMIC DNA]</scope>
    <source>
        <strain evidence="2 3">DOAB 609</strain>
    </source>
</reference>
<keyword evidence="1" id="KW-0732">Signal</keyword>
<organism evidence="2 3">
    <name type="scientific">Clavibacter tessellarius</name>
    <dbReference type="NCBI Taxonomy" id="31965"/>
    <lineage>
        <taxon>Bacteria</taxon>
        <taxon>Bacillati</taxon>
        <taxon>Actinomycetota</taxon>
        <taxon>Actinomycetes</taxon>
        <taxon>Micrococcales</taxon>
        <taxon>Microbacteriaceae</taxon>
        <taxon>Clavibacter</taxon>
    </lineage>
</organism>
<dbReference type="EMBL" id="LQXA01000013">
    <property type="protein sequence ID" value="KZC96096.1"/>
    <property type="molecule type" value="Genomic_DNA"/>
</dbReference>
<evidence type="ECO:0000256" key="1">
    <source>
        <dbReference type="SAM" id="SignalP"/>
    </source>
</evidence>
<dbReference type="PROSITE" id="PS51318">
    <property type="entry name" value="TAT"/>
    <property type="match status" value="1"/>
</dbReference>
<dbReference type="RefSeq" id="WP_063070617.1">
    <property type="nucleotide sequence ID" value="NZ_LQXA01000013.1"/>
</dbReference>
<protein>
    <submittedName>
        <fullName evidence="2">Uncharacterized protein</fullName>
    </submittedName>
</protein>
<feature type="chain" id="PRO_5007601500" evidence="1">
    <location>
        <begin position="42"/>
        <end position="143"/>
    </location>
</feature>
<sequence>MPSHLGTTPRRTSRRLLATAALAAVVGLGVSVSTPAGSASAAPAAPTSSSTADAGSITASQAGLVNRPFFVTPYDLARLAYGQTDPDKLAVQICTANHTGRACVTIASYVLRRGQGMVDWRTCNITGGYTIVFPDAFQSRCGR</sequence>
<gene>
    <name evidence="2" type="ORF">AWH51_04745</name>
</gene>
<dbReference type="OrthoDB" id="9937181at2"/>
<name>A0A154V3Z7_9MICO</name>
<feature type="signal peptide" evidence="1">
    <location>
        <begin position="1"/>
        <end position="41"/>
    </location>
</feature>
<dbReference type="Proteomes" id="UP000076218">
    <property type="component" value="Unassembled WGS sequence"/>
</dbReference>
<comment type="caution">
    <text evidence="2">The sequence shown here is derived from an EMBL/GenBank/DDBJ whole genome shotgun (WGS) entry which is preliminary data.</text>
</comment>
<dbReference type="InterPro" id="IPR006311">
    <property type="entry name" value="TAT_signal"/>
</dbReference>
<evidence type="ECO:0000313" key="3">
    <source>
        <dbReference type="Proteomes" id="UP000076218"/>
    </source>
</evidence>
<accession>A0A154V3Z7</accession>
<evidence type="ECO:0000313" key="2">
    <source>
        <dbReference type="EMBL" id="KZC96096.1"/>
    </source>
</evidence>
<dbReference type="STRING" id="31965.AWH51_04745"/>